<dbReference type="Pfam" id="PF01523">
    <property type="entry name" value="PmbA_TldD_1st"/>
    <property type="match status" value="1"/>
</dbReference>
<dbReference type="RefSeq" id="WP_277866428.1">
    <property type="nucleotide sequence ID" value="NZ_JAKKUT010000002.1"/>
</dbReference>
<reference evidence="7" key="2">
    <citation type="submission" date="2022-01" db="EMBL/GenBank/DDBJ databases">
        <authorList>
            <person name="Zivanovic Y."/>
            <person name="Moreira D."/>
            <person name="Lopez-Garcia P."/>
        </authorList>
    </citation>
    <scope>NUCLEOTIDE SEQUENCE</scope>
    <source>
        <strain evidence="7">G9</strain>
    </source>
</reference>
<protein>
    <submittedName>
        <fullName evidence="7">TldD/PmbA family protein</fullName>
    </submittedName>
</protein>
<evidence type="ECO:0000259" key="5">
    <source>
        <dbReference type="Pfam" id="PF01523"/>
    </source>
</evidence>
<dbReference type="SUPFAM" id="SSF111283">
    <property type="entry name" value="Putative modulator of DNA gyrase, PmbA/TldD"/>
    <property type="match status" value="1"/>
</dbReference>
<feature type="domain" description="Metalloprotease TldD/E N-terminal" evidence="5">
    <location>
        <begin position="21"/>
        <end position="83"/>
    </location>
</feature>
<evidence type="ECO:0000313" key="7">
    <source>
        <dbReference type="EMBL" id="MDG2990519.1"/>
    </source>
</evidence>
<dbReference type="EMBL" id="JAKKUT010000002">
    <property type="protein sequence ID" value="MDG2990519.1"/>
    <property type="molecule type" value="Genomic_DNA"/>
</dbReference>
<comment type="similarity">
    <text evidence="1">Belongs to the peptidase U62 family.</text>
</comment>
<evidence type="ECO:0000313" key="8">
    <source>
        <dbReference type="Proteomes" id="UP001154265"/>
    </source>
</evidence>
<feature type="domain" description="Metalloprotease TldD/E C-terminal" evidence="6">
    <location>
        <begin position="234"/>
        <end position="459"/>
    </location>
</feature>
<keyword evidence="3" id="KW-0378">Hydrolase</keyword>
<name>A0ABT6EXI7_9SYNE</name>
<reference evidence="7" key="1">
    <citation type="journal article" date="2022" name="Genome Biol. Evol.">
        <title>A New Gene Family Diagnostic for Intracellular Biomineralization of Amorphous Ca Carbonates by Cyanobacteria.</title>
        <authorList>
            <person name="Benzerara K."/>
            <person name="Duprat E."/>
            <person name="Bitard-Feildel T."/>
            <person name="Caumes G."/>
            <person name="Cassier-Chauvat C."/>
            <person name="Chauvat F."/>
            <person name="Dezi M."/>
            <person name="Diop S.I."/>
            <person name="Gaschignard G."/>
            <person name="Gorgen S."/>
            <person name="Gugger M."/>
            <person name="Lopez-Garcia P."/>
            <person name="Millet M."/>
            <person name="Skouri-Panet F."/>
            <person name="Moreira D."/>
            <person name="Callebaut I."/>
        </authorList>
    </citation>
    <scope>NUCLEOTIDE SEQUENCE</scope>
    <source>
        <strain evidence="7">G9</strain>
    </source>
</reference>
<evidence type="ECO:0000256" key="4">
    <source>
        <dbReference type="ARBA" id="ARBA00023049"/>
    </source>
</evidence>
<evidence type="ECO:0000256" key="1">
    <source>
        <dbReference type="ARBA" id="ARBA00005836"/>
    </source>
</evidence>
<gene>
    <name evidence="7" type="ORF">L3556_06165</name>
</gene>
<dbReference type="InterPro" id="IPR045569">
    <property type="entry name" value="Metalloprtase-TldD/E_C"/>
</dbReference>
<evidence type="ECO:0000256" key="2">
    <source>
        <dbReference type="ARBA" id="ARBA00022670"/>
    </source>
</evidence>
<dbReference type="InterPro" id="IPR036059">
    <property type="entry name" value="TldD/PmbA_sf"/>
</dbReference>
<dbReference type="InterPro" id="IPR002510">
    <property type="entry name" value="Metalloprtase-TldD/E_N"/>
</dbReference>
<dbReference type="Pfam" id="PF19289">
    <property type="entry name" value="PmbA_TldD_3rd"/>
    <property type="match status" value="1"/>
</dbReference>
<comment type="caution">
    <text evidence="7">The sequence shown here is derived from an EMBL/GenBank/DDBJ whole genome shotgun (WGS) entry which is preliminary data.</text>
</comment>
<evidence type="ECO:0000259" key="6">
    <source>
        <dbReference type="Pfam" id="PF19289"/>
    </source>
</evidence>
<dbReference type="PANTHER" id="PTHR30624:SF10">
    <property type="entry name" value="CONSERVED PROTEIN"/>
    <property type="match status" value="1"/>
</dbReference>
<keyword evidence="8" id="KW-1185">Reference proteome</keyword>
<dbReference type="Proteomes" id="UP001154265">
    <property type="component" value="Unassembled WGS sequence"/>
</dbReference>
<keyword evidence="4" id="KW-0482">Metalloprotease</keyword>
<organism evidence="7 8">
    <name type="scientific">Candidatus Synechococcus calcipolaris G9</name>
    <dbReference type="NCBI Taxonomy" id="1497997"/>
    <lineage>
        <taxon>Bacteria</taxon>
        <taxon>Bacillati</taxon>
        <taxon>Cyanobacteriota</taxon>
        <taxon>Cyanophyceae</taxon>
        <taxon>Synechococcales</taxon>
        <taxon>Synechococcaceae</taxon>
        <taxon>Synechococcus</taxon>
    </lineage>
</organism>
<keyword evidence="2" id="KW-0645">Protease</keyword>
<sequence length="480" mass="53083">MGFDLTAALNYLDSPGDWLGLRYINERSTTRMARNGQPEMNQRSHSQGVMVEVLAQGQFGYAATHCLTPEGIQAAANRAYSQAIAAAPWQSHHFTATARRNPKGQYHTPLGRTLDALSPGEINDLLIQLCDRLKVSESIVQTRALIQTVETDSHWVSSAGGDIQQTLVQVMSDYGATSQDGDIVQHRSDHGLLARSYQGGLEFIHPENILHRAMEVGQQAVELLQAQECPTMATTLVLAPDQMMLQIHESIGHPLELDRILGDERNYAGSSFIKLEDFGKKIYGSPLLNVTFDPTIPQELASYGYDDAGLEAERTYLIQEGKLLRGLGSLESQLRSGVEGVANFRASSWNRPPIDRMANLNLEPGDRSFAEIISGIEQGVYMESNRSWSIDDYRLKFQFGCEYARRIENGQLTHPLRNPNYRGTTPTFWQNLIAVGDRQTMGIFGTPFCGKGEPNQAIRVGHASPVCAFADIHVFGSEGD</sequence>
<dbReference type="Gene3D" id="3.30.2290.10">
    <property type="entry name" value="PmbA/TldD superfamily"/>
    <property type="match status" value="1"/>
</dbReference>
<dbReference type="PANTHER" id="PTHR30624">
    <property type="entry name" value="UNCHARACTERIZED PROTEIN TLDD AND PMBA"/>
    <property type="match status" value="1"/>
</dbReference>
<evidence type="ECO:0000256" key="3">
    <source>
        <dbReference type="ARBA" id="ARBA00022801"/>
    </source>
</evidence>
<dbReference type="InterPro" id="IPR035068">
    <property type="entry name" value="TldD/PmbA_N"/>
</dbReference>
<proteinExistence type="inferred from homology"/>
<dbReference type="InterPro" id="IPR051463">
    <property type="entry name" value="Peptidase_U62_metallo"/>
</dbReference>
<accession>A0ABT6EXI7</accession>